<evidence type="ECO:0000313" key="2">
    <source>
        <dbReference type="EMBL" id="PPQ78922.1"/>
    </source>
</evidence>
<keyword evidence="3" id="KW-1185">Reference proteome</keyword>
<dbReference type="EMBL" id="NHTK01005441">
    <property type="protein sequence ID" value="PPQ78922.1"/>
    <property type="molecule type" value="Genomic_DNA"/>
</dbReference>
<proteinExistence type="predicted"/>
<protein>
    <submittedName>
        <fullName evidence="2">Uncharacterized protein</fullName>
    </submittedName>
</protein>
<feature type="compositionally biased region" description="Basic and acidic residues" evidence="1">
    <location>
        <begin position="347"/>
        <end position="365"/>
    </location>
</feature>
<name>A0A409WKB1_9AGAR</name>
<feature type="region of interest" description="Disordered" evidence="1">
    <location>
        <begin position="317"/>
        <end position="365"/>
    </location>
</feature>
<gene>
    <name evidence="2" type="ORF">CVT24_012421</name>
</gene>
<comment type="caution">
    <text evidence="2">The sequence shown here is derived from an EMBL/GenBank/DDBJ whole genome shotgun (WGS) entry which is preliminary data.</text>
</comment>
<evidence type="ECO:0000256" key="1">
    <source>
        <dbReference type="SAM" id="MobiDB-lite"/>
    </source>
</evidence>
<dbReference type="Proteomes" id="UP000284842">
    <property type="component" value="Unassembled WGS sequence"/>
</dbReference>
<dbReference type="OrthoDB" id="2634326at2759"/>
<sequence length="662" mass="75257">MNQEYSRTLLQNRDPSKPLDALDGRVAAWMEVNQKLYLITSPNEHFIPLPELGEQEVRMRQDLRYGASDPTLWPQHLMSDQGHLPLIRRKPSSHDALFSILWWDATVEDFVVSERGLVRGLGELSPARMLNVLQLKRRLDEKVSSYLNANPPYSTFSLSVVRAIQTHMHHSVTRLNTLKFTLRDLRLSVTDFQRSYLELEAYILYMTQVRSRSAGWETPATNTFSTVGAYTMDPAAVQRLFIAGVPVWLVREWDGAPVKSNILSIVQPIAPRDLICVADASPPFPTIATSTYSSSQGYHAIIRNSINRCLASNSLLPNTSAPNPSTASSSTSTLHNSSSHSVQRFHPYKDQGKTRAKKSTPDVRNKFLPLDSPYAPYPIPAWEQALKAVNSDLSMFHGHASSGHYNFPDPGMVASPRKIATHLTTWLQIREDWITAINKGITPFKAPEWRVLLGLDLNTPPPHSNTLSGKTRTEVLKKFAVLVSGDPSAEIDLSSISRRLPQWNRTTFAHHELPPAHDIRCILWELYEYNFHYELLALDTRICGNERAVDRTDACGRFELISRCFVRFQAPQIEEKDQGLAEHDEQERLPFLQRLAEVLTAWPGHPPCADHVVQLRPNHLHQYGRERTRLLERELASFYCQQFFNHFGRAAMIPHRIYSPST</sequence>
<reference evidence="2 3" key="1">
    <citation type="journal article" date="2018" name="Evol. Lett.">
        <title>Horizontal gene cluster transfer increased hallucinogenic mushroom diversity.</title>
        <authorList>
            <person name="Reynolds H.T."/>
            <person name="Vijayakumar V."/>
            <person name="Gluck-Thaler E."/>
            <person name="Korotkin H.B."/>
            <person name="Matheny P.B."/>
            <person name="Slot J.C."/>
        </authorList>
    </citation>
    <scope>NUCLEOTIDE SEQUENCE [LARGE SCALE GENOMIC DNA]</scope>
    <source>
        <strain evidence="2 3">2629</strain>
    </source>
</reference>
<accession>A0A409WKB1</accession>
<evidence type="ECO:0000313" key="3">
    <source>
        <dbReference type="Proteomes" id="UP000284842"/>
    </source>
</evidence>
<organism evidence="2 3">
    <name type="scientific">Panaeolus cyanescens</name>
    <dbReference type="NCBI Taxonomy" id="181874"/>
    <lineage>
        <taxon>Eukaryota</taxon>
        <taxon>Fungi</taxon>
        <taxon>Dikarya</taxon>
        <taxon>Basidiomycota</taxon>
        <taxon>Agaricomycotina</taxon>
        <taxon>Agaricomycetes</taxon>
        <taxon>Agaricomycetidae</taxon>
        <taxon>Agaricales</taxon>
        <taxon>Agaricineae</taxon>
        <taxon>Galeropsidaceae</taxon>
        <taxon>Panaeolus</taxon>
    </lineage>
</organism>
<feature type="compositionally biased region" description="Low complexity" evidence="1">
    <location>
        <begin position="319"/>
        <end position="341"/>
    </location>
</feature>
<dbReference type="InParanoid" id="A0A409WKB1"/>
<dbReference type="AlphaFoldDB" id="A0A409WKB1"/>